<feature type="compositionally biased region" description="Basic and acidic residues" evidence="1">
    <location>
        <begin position="21"/>
        <end position="31"/>
    </location>
</feature>
<dbReference type="GO" id="GO:0071944">
    <property type="term" value="C:cell periphery"/>
    <property type="evidence" value="ECO:0007669"/>
    <property type="project" value="UniProtKB-ARBA"/>
</dbReference>
<dbReference type="AlphaFoldDB" id="A0A0G2IYX2"/>
<dbReference type="InterPro" id="IPR036273">
    <property type="entry name" value="CRAL/TRIO_N_dom_sf"/>
</dbReference>
<dbReference type="SUPFAM" id="SSF46938">
    <property type="entry name" value="CRAL/TRIO N-terminal domain"/>
    <property type="match status" value="1"/>
</dbReference>
<dbReference type="SUPFAM" id="SSF52087">
    <property type="entry name" value="CRAL/TRIO domain"/>
    <property type="match status" value="1"/>
</dbReference>
<evidence type="ECO:0000313" key="3">
    <source>
        <dbReference type="EMBL" id="KKZ60944.1"/>
    </source>
</evidence>
<evidence type="ECO:0000259" key="2">
    <source>
        <dbReference type="PROSITE" id="PS50191"/>
    </source>
</evidence>
<dbReference type="VEuPathDB" id="FungiDB:EMCG_04417"/>
<feature type="region of interest" description="Disordered" evidence="1">
    <location>
        <begin position="1"/>
        <end position="83"/>
    </location>
</feature>
<dbReference type="EMBL" id="LCZI01001386">
    <property type="protein sequence ID" value="KKZ60944.1"/>
    <property type="molecule type" value="Genomic_DNA"/>
</dbReference>
<dbReference type="PROSITE" id="PS50191">
    <property type="entry name" value="CRAL_TRIO"/>
    <property type="match status" value="1"/>
</dbReference>
<name>A0A0G2IYX2_9EURO</name>
<dbReference type="FunFam" id="3.40.525.10:FF:000013">
    <property type="entry name" value="Phosphatidylinositol transfer protein PDR16"/>
    <property type="match status" value="1"/>
</dbReference>
<evidence type="ECO:0000313" key="4">
    <source>
        <dbReference type="Proteomes" id="UP000034164"/>
    </source>
</evidence>
<dbReference type="SMART" id="SM01100">
    <property type="entry name" value="CRAL_TRIO_N"/>
    <property type="match status" value="1"/>
</dbReference>
<dbReference type="CDD" id="cd00170">
    <property type="entry name" value="SEC14"/>
    <property type="match status" value="1"/>
</dbReference>
<dbReference type="Pfam" id="PF00650">
    <property type="entry name" value="CRAL_TRIO"/>
    <property type="match status" value="1"/>
</dbReference>
<sequence length="399" mass="44677">MATETNGAPMPAAEAPTAATAKDEIKYEHTPQDCPSKPGPQDSESTPKDETPPSSATNGLIEKLFASPPESCKPEPPAELTSEQQSKYDLLLTTVSEWTTIPTTSAKNAPTEPITDDDRMFLTRECLLRYLRATKWDVPAAINRLRGTLTWRREYGLDKLTPDYISIENETGKQVILGYDVNARPCLYLNPARQNTEQSDRQIQHLVFMLERVVDLMGPDQESLALLVNFSDTRSGQNATIGQGRQTLSILQNHYPERLGRALVVNIPFLIYGFFKLITPFIDPLTRTKLKINEDLCQHVLPAQLLKSVGGEVEFEYDHSTYWPALNKLCEQRRNEYHERWVKGGKVIGEHENYLKGGPGKSVSASKAPVATIEEEMKRLEVNLPQTNNEKSVDAITPA</sequence>
<proteinExistence type="predicted"/>
<feature type="compositionally biased region" description="Low complexity" evidence="1">
    <location>
        <begin position="8"/>
        <end position="20"/>
    </location>
</feature>
<dbReference type="InterPro" id="IPR052578">
    <property type="entry name" value="PI_Transfer_CRAL-TRIO"/>
</dbReference>
<dbReference type="SMART" id="SM00516">
    <property type="entry name" value="SEC14"/>
    <property type="match status" value="1"/>
</dbReference>
<gene>
    <name evidence="3" type="ORF">EMCG_04417</name>
</gene>
<comment type="caution">
    <text evidence="3">The sequence shown here is derived from an EMBL/GenBank/DDBJ whole genome shotgun (WGS) entry which is preliminary data.</text>
</comment>
<dbReference type="InterPro" id="IPR036865">
    <property type="entry name" value="CRAL-TRIO_dom_sf"/>
</dbReference>
<dbReference type="GO" id="GO:0008526">
    <property type="term" value="F:phosphatidylinositol transfer activity"/>
    <property type="evidence" value="ECO:0007669"/>
    <property type="project" value="TreeGrafter"/>
</dbReference>
<reference evidence="4" key="1">
    <citation type="journal article" date="2015" name="PLoS Genet.">
        <title>The dynamic genome and transcriptome of the human fungal pathogen Blastomyces and close relative Emmonsia.</title>
        <authorList>
            <person name="Munoz J.F."/>
            <person name="Gauthier G.M."/>
            <person name="Desjardins C.A."/>
            <person name="Gallo J.E."/>
            <person name="Holder J."/>
            <person name="Sullivan T.D."/>
            <person name="Marty A.J."/>
            <person name="Carmen J.C."/>
            <person name="Chen Z."/>
            <person name="Ding L."/>
            <person name="Gujja S."/>
            <person name="Magrini V."/>
            <person name="Misas E."/>
            <person name="Mitreva M."/>
            <person name="Priest M."/>
            <person name="Saif S."/>
            <person name="Whiston E.A."/>
            <person name="Young S."/>
            <person name="Zeng Q."/>
            <person name="Goldman W.E."/>
            <person name="Mardis E.R."/>
            <person name="Taylor J.W."/>
            <person name="McEwen J.G."/>
            <person name="Clay O.K."/>
            <person name="Klein B.S."/>
            <person name="Cuomo C.A."/>
        </authorList>
    </citation>
    <scope>NUCLEOTIDE SEQUENCE [LARGE SCALE GENOMIC DNA]</scope>
    <source>
        <strain evidence="4">UAMH 3008</strain>
    </source>
</reference>
<dbReference type="GO" id="GO:0008289">
    <property type="term" value="F:lipid binding"/>
    <property type="evidence" value="ECO:0007669"/>
    <property type="project" value="UniProtKB-ARBA"/>
</dbReference>
<organism evidence="3 4">
    <name type="scientific">[Emmonsia] crescens</name>
    <dbReference type="NCBI Taxonomy" id="73230"/>
    <lineage>
        <taxon>Eukaryota</taxon>
        <taxon>Fungi</taxon>
        <taxon>Dikarya</taxon>
        <taxon>Ascomycota</taxon>
        <taxon>Pezizomycotina</taxon>
        <taxon>Eurotiomycetes</taxon>
        <taxon>Eurotiomycetidae</taxon>
        <taxon>Onygenales</taxon>
        <taxon>Ajellomycetaceae</taxon>
        <taxon>Emergomyces</taxon>
    </lineage>
</organism>
<dbReference type="PANTHER" id="PTHR45824">
    <property type="entry name" value="GH16843P"/>
    <property type="match status" value="1"/>
</dbReference>
<dbReference type="OrthoDB" id="75724at2759"/>
<dbReference type="Pfam" id="PF03765">
    <property type="entry name" value="CRAL_TRIO_N"/>
    <property type="match status" value="1"/>
</dbReference>
<dbReference type="InterPro" id="IPR001251">
    <property type="entry name" value="CRAL-TRIO_dom"/>
</dbReference>
<dbReference type="PANTHER" id="PTHR45824:SF29">
    <property type="entry name" value="GH16843P"/>
    <property type="match status" value="1"/>
</dbReference>
<dbReference type="Proteomes" id="UP000034164">
    <property type="component" value="Unassembled WGS sequence"/>
</dbReference>
<dbReference type="Gene3D" id="3.40.525.10">
    <property type="entry name" value="CRAL-TRIO lipid binding domain"/>
    <property type="match status" value="1"/>
</dbReference>
<accession>A0A0G2IYX2</accession>
<dbReference type="InterPro" id="IPR011074">
    <property type="entry name" value="CRAL/TRIO_N_dom"/>
</dbReference>
<evidence type="ECO:0000256" key="1">
    <source>
        <dbReference type="SAM" id="MobiDB-lite"/>
    </source>
</evidence>
<feature type="domain" description="CRAL-TRIO" evidence="2">
    <location>
        <begin position="164"/>
        <end position="317"/>
    </location>
</feature>
<protein>
    <recommendedName>
        <fullName evidence="2">CRAL-TRIO domain-containing protein</fullName>
    </recommendedName>
</protein>